<dbReference type="Proteomes" id="UP000184600">
    <property type="component" value="Unassembled WGS sequence"/>
</dbReference>
<gene>
    <name evidence="2" type="primary">holD</name>
    <name evidence="2" type="ORF">VQ7734_00996</name>
</gene>
<keyword evidence="1" id="KW-0239">DNA-directed DNA polymerase</keyword>
<dbReference type="Gene3D" id="3.40.50.10220">
    <property type="entry name" value="DNA polymerase III, psi subunit"/>
    <property type="match status" value="1"/>
</dbReference>
<keyword evidence="1" id="KW-0235">DNA replication</keyword>
<name>A0A1M7YRN7_9VIBR</name>
<organism evidence="2 3">
    <name type="scientific">Vibrio quintilis</name>
    <dbReference type="NCBI Taxonomy" id="1117707"/>
    <lineage>
        <taxon>Bacteria</taxon>
        <taxon>Pseudomonadati</taxon>
        <taxon>Pseudomonadota</taxon>
        <taxon>Gammaproteobacteria</taxon>
        <taxon>Vibrionales</taxon>
        <taxon>Vibrionaceae</taxon>
        <taxon>Vibrio</taxon>
    </lineage>
</organism>
<keyword evidence="1 2" id="KW-0548">Nucleotidyltransferase</keyword>
<keyword evidence="1 2" id="KW-0808">Transferase</keyword>
<protein>
    <recommendedName>
        <fullName evidence="1">DNA polymerase III subunit psi</fullName>
    </recommendedName>
</protein>
<dbReference type="RefSeq" id="WP_073580174.1">
    <property type="nucleotide sequence ID" value="NZ_AP024897.1"/>
</dbReference>
<dbReference type="GO" id="GO:0003887">
    <property type="term" value="F:DNA-directed DNA polymerase activity"/>
    <property type="evidence" value="ECO:0007669"/>
    <property type="project" value="UniProtKB-KW"/>
</dbReference>
<proteinExistence type="predicted"/>
<sequence length="136" mass="15968">MSFRQQDYLQEMGIQRWRLHRVQVVHGLSLKQVEPDDSCQLLIVSPVMPQGQFAILFEKVLKSFTVSVDEAMYIHPDDLYRLGNHHLQWVWFAGCQPVDGIAPRQLVSPPLSQIESNPLHRRELWRQICSYQESDR</sequence>
<dbReference type="OrthoDB" id="5609147at2"/>
<dbReference type="Pfam" id="PF03603">
    <property type="entry name" value="DNA_III_psi"/>
    <property type="match status" value="1"/>
</dbReference>
<evidence type="ECO:0000313" key="3">
    <source>
        <dbReference type="Proteomes" id="UP000184600"/>
    </source>
</evidence>
<evidence type="ECO:0000256" key="1">
    <source>
        <dbReference type="PIRNR" id="PIRNR029225"/>
    </source>
</evidence>
<dbReference type="GO" id="GO:0008408">
    <property type="term" value="F:3'-5' exonuclease activity"/>
    <property type="evidence" value="ECO:0007669"/>
    <property type="project" value="InterPro"/>
</dbReference>
<dbReference type="EMBL" id="FRFG01000013">
    <property type="protein sequence ID" value="SHO55277.1"/>
    <property type="molecule type" value="Genomic_DNA"/>
</dbReference>
<dbReference type="PIRSF" id="PIRSF029225">
    <property type="entry name" value="DNA_pol_III_psi"/>
    <property type="match status" value="1"/>
</dbReference>
<dbReference type="SUPFAM" id="SSF102220">
    <property type="entry name" value="DNA polymerase III psi subunit"/>
    <property type="match status" value="1"/>
</dbReference>
<dbReference type="InterPro" id="IPR004615">
    <property type="entry name" value="DNA_pol_III_psi"/>
</dbReference>
<comment type="function">
    <text evidence="1">Part of the beta sliding clamp loading complex, which hydrolyzes ATP to load the beta clamp onto primed DNA to form the DNA replication pre-initiation complex. DNA polymerase III is a complex, multichain enzyme responsible for most of the replicative synthesis in bacteria. This DNA polymerase also exhibits 3' to 5' exonuclease activity.</text>
</comment>
<dbReference type="AlphaFoldDB" id="A0A1M7YRN7"/>
<dbReference type="GO" id="GO:0006260">
    <property type="term" value="P:DNA replication"/>
    <property type="evidence" value="ECO:0007669"/>
    <property type="project" value="UniProtKB-KW"/>
</dbReference>
<dbReference type="STRING" id="1117707.VQ7734_00996"/>
<accession>A0A1M7YRN7</accession>
<evidence type="ECO:0000313" key="2">
    <source>
        <dbReference type="EMBL" id="SHO55277.1"/>
    </source>
</evidence>
<dbReference type="InterPro" id="IPR036654">
    <property type="entry name" value="DNA_pol_III_psi_sf"/>
</dbReference>
<reference evidence="3" key="1">
    <citation type="submission" date="2016-12" db="EMBL/GenBank/DDBJ databases">
        <authorList>
            <person name="Rodrigo-Torres L."/>
            <person name="Arahal R.D."/>
            <person name="Lucena T."/>
        </authorList>
    </citation>
    <scope>NUCLEOTIDE SEQUENCE [LARGE SCALE GENOMIC DNA]</scope>
</reference>
<keyword evidence="3" id="KW-1185">Reference proteome</keyword>